<dbReference type="CDD" id="cd00009">
    <property type="entry name" value="AAA"/>
    <property type="match status" value="1"/>
</dbReference>
<dbReference type="SUPFAM" id="SSF52540">
    <property type="entry name" value="P-loop containing nucleoside triphosphate hydrolases"/>
    <property type="match status" value="1"/>
</dbReference>
<dbReference type="PANTHER" id="PTHR42759">
    <property type="entry name" value="MOXR FAMILY PROTEIN"/>
    <property type="match status" value="1"/>
</dbReference>
<comment type="caution">
    <text evidence="2">The sequence shown here is derived from an EMBL/GenBank/DDBJ whole genome shotgun (WGS) entry which is preliminary data.</text>
</comment>
<dbReference type="SMART" id="SM00382">
    <property type="entry name" value="AAA"/>
    <property type="match status" value="1"/>
</dbReference>
<dbReference type="Proteomes" id="UP001236507">
    <property type="component" value="Unassembled WGS sequence"/>
</dbReference>
<sequence>MLDVTLESIRGLLFEQGYITDHSIEMALFLSLKLQKPILIEGPAGVGKTEIARVMTQILETELIRLQCYEGLDASQALYEWNYQRQLLHLKASEESGISVEEKEKGLFDEKFLLKRPLLKAIQSPQKCVLLIDEIDRADEEFESFLLEVLSDWQITIPELGTIQASSIPQVIVTGNRVRELSEALRRRCLYLWIDYPDFEKELMIVRHRLPNIDAKLAEQICRFMQVLRAQKLEKTPGIAETLDWATALATLHFSALDKNIIESTLGVILKDWKDIRAIQLSLSELLDKTGVQSKVDSI</sequence>
<dbReference type="Pfam" id="PF07728">
    <property type="entry name" value="AAA_5"/>
    <property type="match status" value="1"/>
</dbReference>
<dbReference type="Gene3D" id="3.40.50.300">
    <property type="entry name" value="P-loop containing nucleotide triphosphate hydrolases"/>
    <property type="match status" value="1"/>
</dbReference>
<feature type="domain" description="AAA+ ATPase" evidence="1">
    <location>
        <begin position="34"/>
        <end position="198"/>
    </location>
</feature>
<dbReference type="PANTHER" id="PTHR42759:SF1">
    <property type="entry name" value="MAGNESIUM-CHELATASE SUBUNIT CHLD"/>
    <property type="match status" value="1"/>
</dbReference>
<protein>
    <submittedName>
        <fullName evidence="2">MoxR family ATPase</fullName>
    </submittedName>
</protein>
<evidence type="ECO:0000313" key="3">
    <source>
        <dbReference type="Proteomes" id="UP001236507"/>
    </source>
</evidence>
<name>A0ABT6Y401_9BACT</name>
<accession>A0ABT6Y401</accession>
<gene>
    <name evidence="2" type="ORF">QM524_03550</name>
</gene>
<dbReference type="RefSeq" id="WP_283343519.1">
    <property type="nucleotide sequence ID" value="NZ_JASHIF010000002.1"/>
</dbReference>
<dbReference type="InterPro" id="IPR027417">
    <property type="entry name" value="P-loop_NTPase"/>
</dbReference>
<reference evidence="2 3" key="1">
    <citation type="submission" date="2023-05" db="EMBL/GenBank/DDBJ databases">
        <title>Novel species of genus Flectobacillus isolated from stream in China.</title>
        <authorList>
            <person name="Lu H."/>
        </authorList>
    </citation>
    <scope>NUCLEOTIDE SEQUENCE [LARGE SCALE GENOMIC DNA]</scope>
    <source>
        <strain evidence="2 3">KCTC 42575</strain>
    </source>
</reference>
<dbReference type="InterPro" id="IPR003593">
    <property type="entry name" value="AAA+_ATPase"/>
</dbReference>
<dbReference type="EMBL" id="JASHIF010000002">
    <property type="protein sequence ID" value="MDI9858280.1"/>
    <property type="molecule type" value="Genomic_DNA"/>
</dbReference>
<keyword evidence="3" id="KW-1185">Reference proteome</keyword>
<dbReference type="InterPro" id="IPR050764">
    <property type="entry name" value="CbbQ/NirQ/NorQ/GpvN"/>
</dbReference>
<evidence type="ECO:0000313" key="2">
    <source>
        <dbReference type="EMBL" id="MDI9858280.1"/>
    </source>
</evidence>
<organism evidence="2 3">
    <name type="scientific">Flectobacillus roseus</name>
    <dbReference type="NCBI Taxonomy" id="502259"/>
    <lineage>
        <taxon>Bacteria</taxon>
        <taxon>Pseudomonadati</taxon>
        <taxon>Bacteroidota</taxon>
        <taxon>Cytophagia</taxon>
        <taxon>Cytophagales</taxon>
        <taxon>Flectobacillaceae</taxon>
        <taxon>Flectobacillus</taxon>
    </lineage>
</organism>
<proteinExistence type="predicted"/>
<dbReference type="InterPro" id="IPR011704">
    <property type="entry name" value="ATPase_dyneun-rel_AAA"/>
</dbReference>
<evidence type="ECO:0000259" key="1">
    <source>
        <dbReference type="SMART" id="SM00382"/>
    </source>
</evidence>